<dbReference type="GO" id="GO:0048046">
    <property type="term" value="C:apoplast"/>
    <property type="evidence" value="ECO:0007669"/>
    <property type="project" value="UniProtKB-SubCell"/>
</dbReference>
<keyword evidence="1 6" id="KW-0808">Transferase</keyword>
<dbReference type="EMBL" id="JBBPBK010000012">
    <property type="protein sequence ID" value="KAK9274360.1"/>
    <property type="molecule type" value="Genomic_DNA"/>
</dbReference>
<comment type="caution">
    <text evidence="8">The sequence shown here is derived from an EMBL/GenBank/DDBJ whole genome shotgun (WGS) entry which is preliminary data.</text>
</comment>
<dbReference type="Pfam" id="PF00722">
    <property type="entry name" value="Glyco_hydro_16"/>
    <property type="match status" value="1"/>
</dbReference>
<evidence type="ECO:0000256" key="4">
    <source>
        <dbReference type="ARBA" id="ARBA00023295"/>
    </source>
</evidence>
<keyword evidence="6" id="KW-0134">Cell wall</keyword>
<dbReference type="EC" id="2.4.1.207" evidence="6"/>
<dbReference type="GO" id="GO:0016762">
    <property type="term" value="F:xyloglucan:xyloglucosyl transferase activity"/>
    <property type="evidence" value="ECO:0007669"/>
    <property type="project" value="UniProtKB-EC"/>
</dbReference>
<gene>
    <name evidence="8" type="ORF">L1049_019174</name>
</gene>
<dbReference type="GO" id="GO:0010411">
    <property type="term" value="P:xyloglucan metabolic process"/>
    <property type="evidence" value="ECO:0007669"/>
    <property type="project" value="InterPro"/>
</dbReference>
<dbReference type="InterPro" id="IPR000757">
    <property type="entry name" value="Beta-glucanase-like"/>
</dbReference>
<dbReference type="SUPFAM" id="SSF49899">
    <property type="entry name" value="Concanavalin A-like lectins/glucanases"/>
    <property type="match status" value="1"/>
</dbReference>
<dbReference type="InterPro" id="IPR044791">
    <property type="entry name" value="Beta-glucanase/XTH"/>
</dbReference>
<dbReference type="Gene3D" id="2.60.120.200">
    <property type="match status" value="1"/>
</dbReference>
<reference evidence="8 9" key="1">
    <citation type="journal article" date="2024" name="Plant J.">
        <title>Genome sequences and population genomics reveal climatic adaptation and genomic divergence between two closely related sweetgum species.</title>
        <authorList>
            <person name="Xu W.Q."/>
            <person name="Ren C.Q."/>
            <person name="Zhang X.Y."/>
            <person name="Comes H.P."/>
            <person name="Liu X.H."/>
            <person name="Li Y.G."/>
            <person name="Kettle C.J."/>
            <person name="Jalonen R."/>
            <person name="Gaisberger H."/>
            <person name="Ma Y.Z."/>
            <person name="Qiu Y.X."/>
        </authorList>
    </citation>
    <scope>NUCLEOTIDE SEQUENCE [LARGE SCALE GENOMIC DNA]</scope>
    <source>
        <strain evidence="8">Hangzhou</strain>
    </source>
</reference>
<feature type="active site" description="Nucleophile" evidence="5">
    <location>
        <position position="111"/>
    </location>
</feature>
<comment type="subcellular location">
    <subcellularLocation>
        <location evidence="6">Secreted</location>
        <location evidence="6">Cell wall</location>
    </subcellularLocation>
    <subcellularLocation>
        <location evidence="6">Secreted</location>
        <location evidence="6">Extracellular space</location>
        <location evidence="6">Apoplast</location>
    </subcellularLocation>
</comment>
<keyword evidence="6" id="KW-0964">Secreted</keyword>
<dbReference type="InterPro" id="IPR016455">
    <property type="entry name" value="XTH"/>
</dbReference>
<evidence type="ECO:0000313" key="8">
    <source>
        <dbReference type="EMBL" id="KAK9274360.1"/>
    </source>
</evidence>
<dbReference type="FunFam" id="2.60.120.200:FF:000025">
    <property type="entry name" value="Xyloglucan endotransglucosylase/hydrolase"/>
    <property type="match status" value="1"/>
</dbReference>
<feature type="chain" id="PRO_5042673272" description="Xyloglucan endotransglucosylase/hydrolase" evidence="6">
    <location>
        <begin position="23"/>
        <end position="318"/>
    </location>
</feature>
<dbReference type="Proteomes" id="UP001415857">
    <property type="component" value="Unassembled WGS sequence"/>
</dbReference>
<dbReference type="PROSITE" id="PS51762">
    <property type="entry name" value="GH16_2"/>
    <property type="match status" value="1"/>
</dbReference>
<dbReference type="GO" id="GO:0071555">
    <property type="term" value="P:cell wall organization"/>
    <property type="evidence" value="ECO:0007669"/>
    <property type="project" value="UniProtKB-KW"/>
</dbReference>
<comment type="PTM">
    <text evidence="6">Contains at least one intrachain disulfide bond essential for its enzymatic activity.</text>
</comment>
<evidence type="ECO:0000256" key="1">
    <source>
        <dbReference type="ARBA" id="ARBA00022679"/>
    </source>
</evidence>
<dbReference type="PANTHER" id="PTHR31062">
    <property type="entry name" value="XYLOGLUCAN ENDOTRANSGLUCOSYLASE/HYDROLASE PROTEIN 8-RELATED"/>
    <property type="match status" value="1"/>
</dbReference>
<evidence type="ECO:0000259" key="7">
    <source>
        <dbReference type="PROSITE" id="PS51762"/>
    </source>
</evidence>
<name>A0AAP0WPQ3_LIQFO</name>
<keyword evidence="9" id="KW-1185">Reference proteome</keyword>
<feature type="active site" description="Proton donor" evidence="5">
    <location>
        <position position="115"/>
    </location>
</feature>
<comment type="similarity">
    <text evidence="6">Belongs to the glycosyl hydrolase 16 family.</text>
</comment>
<keyword evidence="6" id="KW-0961">Cell wall biogenesis/degradation</keyword>
<keyword evidence="6" id="KW-0732">Signal</keyword>
<dbReference type="Pfam" id="PF06955">
    <property type="entry name" value="XET_C"/>
    <property type="match status" value="1"/>
</dbReference>
<keyword evidence="4 6" id="KW-0326">Glycosidase</keyword>
<keyword evidence="3" id="KW-1015">Disulfide bond</keyword>
<dbReference type="GO" id="GO:0042546">
    <property type="term" value="P:cell wall biogenesis"/>
    <property type="evidence" value="ECO:0007669"/>
    <property type="project" value="InterPro"/>
</dbReference>
<feature type="signal peptide" evidence="6">
    <location>
        <begin position="1"/>
        <end position="22"/>
    </location>
</feature>
<accession>A0AAP0WPQ3</accession>
<protein>
    <recommendedName>
        <fullName evidence="6">Xyloglucan endotransglucosylase/hydrolase</fullName>
        <ecNumber evidence="6">2.4.1.207</ecNumber>
    </recommendedName>
</protein>
<keyword evidence="2 6" id="KW-0378">Hydrolase</keyword>
<evidence type="ECO:0000256" key="5">
    <source>
        <dbReference type="PIRSR" id="PIRSR005604-1"/>
    </source>
</evidence>
<dbReference type="GO" id="GO:0004553">
    <property type="term" value="F:hydrolase activity, hydrolyzing O-glycosyl compounds"/>
    <property type="evidence" value="ECO:0007669"/>
    <property type="project" value="InterPro"/>
</dbReference>
<organism evidence="8 9">
    <name type="scientific">Liquidambar formosana</name>
    <name type="common">Formosan gum</name>
    <dbReference type="NCBI Taxonomy" id="63359"/>
    <lineage>
        <taxon>Eukaryota</taxon>
        <taxon>Viridiplantae</taxon>
        <taxon>Streptophyta</taxon>
        <taxon>Embryophyta</taxon>
        <taxon>Tracheophyta</taxon>
        <taxon>Spermatophyta</taxon>
        <taxon>Magnoliopsida</taxon>
        <taxon>eudicotyledons</taxon>
        <taxon>Gunneridae</taxon>
        <taxon>Pentapetalae</taxon>
        <taxon>Saxifragales</taxon>
        <taxon>Altingiaceae</taxon>
        <taxon>Liquidambar</taxon>
    </lineage>
</organism>
<evidence type="ECO:0000256" key="6">
    <source>
        <dbReference type="RuleBase" id="RU361120"/>
    </source>
</evidence>
<dbReference type="InterPro" id="IPR010713">
    <property type="entry name" value="XET_C"/>
</dbReference>
<sequence>MVNSYSYLLFLLVCIHVFLASGSPQNLNLPTSTFDEGFQHLYGDDHVFILENGKSVHISLDSRTGSGFISQDQYLYGYFSASIKLPSDYTAGVVVTFYTSNQELYETNHDELDFEFLGNIRGQSWVVQSNIYGNGSISRGREERYGLWFDPTEDFHQYSILWTGKVIIFYVDNVPIRVVKRTEAMGGDFPSKPMSLYATIWDGSNWATSGGKYKVDYKYAPFIAKFSDLVLGGCAIDPIEKSSTCDYDTNFEAIISTGVTPKEISDMENFRKKYMTYSYCYHRSRYPTPLPECVIKPQEAEQLRRIDPYVFGGGLVGM</sequence>
<dbReference type="AlphaFoldDB" id="A0AAP0WPQ3"/>
<dbReference type="InterPro" id="IPR013320">
    <property type="entry name" value="ConA-like_dom_sf"/>
</dbReference>
<evidence type="ECO:0000256" key="2">
    <source>
        <dbReference type="ARBA" id="ARBA00022801"/>
    </source>
</evidence>
<proteinExistence type="inferred from homology"/>
<evidence type="ECO:0000313" key="9">
    <source>
        <dbReference type="Proteomes" id="UP001415857"/>
    </source>
</evidence>
<keyword evidence="6" id="KW-0052">Apoplast</keyword>
<evidence type="ECO:0000256" key="3">
    <source>
        <dbReference type="ARBA" id="ARBA00023157"/>
    </source>
</evidence>
<feature type="domain" description="GH16" evidence="7">
    <location>
        <begin position="24"/>
        <end position="226"/>
    </location>
</feature>
<comment type="function">
    <text evidence="6">Catalyzes xyloglucan endohydrolysis (XEH) and/or endotransglycosylation (XET). Cleaves and religates xyloglucan polymers, an essential constituent of the primary cell wall, and thereby participates in cell wall construction of growing tissues.</text>
</comment>
<dbReference type="CDD" id="cd02176">
    <property type="entry name" value="GH16_XET"/>
    <property type="match status" value="1"/>
</dbReference>
<dbReference type="PIRSF" id="PIRSF005604">
    <property type="entry name" value="XET"/>
    <property type="match status" value="1"/>
</dbReference>